<sequence>MRVKSLLFGAAVATAGSIAFWGAPAHADPVPEGPVRIYLKDHEGLPLAQEDGAVRLTALHDLWTLRSVEALQDLGEYQIVHDESGQCLSTDTSGGGETAPVFLADCGEADDWTVVYDDVPSNNDFRFISTDGYFLGLEHDADAVEGVRVEAVKPASGASRHFQEWLFAAAPDTPSSPPPSETPSTEVSTSPAEATPAQPQLPTTGAGLGAVLGAGAVALAGGVALVLWWQRRRALRSEW</sequence>
<dbReference type="NCBIfam" id="TIGR01167">
    <property type="entry name" value="LPXTG_anchor"/>
    <property type="match status" value="1"/>
</dbReference>
<keyword evidence="2" id="KW-0812">Transmembrane</keyword>
<evidence type="ECO:0000313" key="5">
    <source>
        <dbReference type="Proteomes" id="UP000305792"/>
    </source>
</evidence>
<comment type="caution">
    <text evidence="4">The sequence shown here is derived from an EMBL/GenBank/DDBJ whole genome shotgun (WGS) entry which is preliminary data.</text>
</comment>
<keyword evidence="2" id="KW-0472">Membrane</keyword>
<dbReference type="Gene3D" id="2.80.10.50">
    <property type="match status" value="1"/>
</dbReference>
<protein>
    <submittedName>
        <fullName evidence="4">LPXTG cell wall anchor domain-containing protein</fullName>
    </submittedName>
</protein>
<keyword evidence="5" id="KW-1185">Reference proteome</keyword>
<name>A0A4S8PMG2_9ACTN</name>
<feature type="compositionally biased region" description="Low complexity" evidence="1">
    <location>
        <begin position="182"/>
        <end position="193"/>
    </location>
</feature>
<dbReference type="CDD" id="cd00161">
    <property type="entry name" value="beta-trefoil_Ricin-like"/>
    <property type="match status" value="1"/>
</dbReference>
<dbReference type="InterPro" id="IPR035992">
    <property type="entry name" value="Ricin_B-like_lectins"/>
</dbReference>
<feature type="region of interest" description="Disordered" evidence="1">
    <location>
        <begin position="169"/>
        <end position="202"/>
    </location>
</feature>
<feature type="transmembrane region" description="Helical" evidence="2">
    <location>
        <begin position="206"/>
        <end position="229"/>
    </location>
</feature>
<reference evidence="4 5" key="1">
    <citation type="journal article" date="2018" name="Int. J. Syst. Evol. Microbiol.">
        <title>Glycomyces paridis sp. nov., isolated from the medicinal plant Paris polyphylla.</title>
        <authorList>
            <person name="Fang X.M."/>
            <person name="Bai J.L."/>
            <person name="Su J."/>
            <person name="Zhao L.L."/>
            <person name="Liu H.Y."/>
            <person name="Ma B.P."/>
            <person name="Zhang Y.Q."/>
            <person name="Yu L.Y."/>
        </authorList>
    </citation>
    <scope>NUCLEOTIDE SEQUENCE [LARGE SCALE GENOMIC DNA]</scope>
    <source>
        <strain evidence="4 5">CPCC 204357</strain>
    </source>
</reference>
<gene>
    <name evidence="4" type="ORF">E9998_02885</name>
</gene>
<dbReference type="EMBL" id="STGX01000002">
    <property type="protein sequence ID" value="THV31331.1"/>
    <property type="molecule type" value="Genomic_DNA"/>
</dbReference>
<feature type="chain" id="PRO_5020399018" evidence="3">
    <location>
        <begin position="28"/>
        <end position="239"/>
    </location>
</feature>
<keyword evidence="3" id="KW-0732">Signal</keyword>
<evidence type="ECO:0000256" key="2">
    <source>
        <dbReference type="SAM" id="Phobius"/>
    </source>
</evidence>
<evidence type="ECO:0000313" key="4">
    <source>
        <dbReference type="EMBL" id="THV31331.1"/>
    </source>
</evidence>
<accession>A0A4S8PMG2</accession>
<dbReference type="AlphaFoldDB" id="A0A4S8PMG2"/>
<dbReference type="SUPFAM" id="SSF50370">
    <property type="entry name" value="Ricin B-like lectins"/>
    <property type="match status" value="1"/>
</dbReference>
<evidence type="ECO:0000256" key="1">
    <source>
        <dbReference type="SAM" id="MobiDB-lite"/>
    </source>
</evidence>
<proteinExistence type="predicted"/>
<keyword evidence="2" id="KW-1133">Transmembrane helix</keyword>
<organism evidence="4 5">
    <name type="scientific">Glycomyces paridis</name>
    <dbReference type="NCBI Taxonomy" id="2126555"/>
    <lineage>
        <taxon>Bacteria</taxon>
        <taxon>Bacillati</taxon>
        <taxon>Actinomycetota</taxon>
        <taxon>Actinomycetes</taxon>
        <taxon>Glycomycetales</taxon>
        <taxon>Glycomycetaceae</taxon>
        <taxon>Glycomyces</taxon>
    </lineage>
</organism>
<dbReference type="Proteomes" id="UP000305792">
    <property type="component" value="Unassembled WGS sequence"/>
</dbReference>
<evidence type="ECO:0000256" key="3">
    <source>
        <dbReference type="SAM" id="SignalP"/>
    </source>
</evidence>
<feature type="signal peptide" evidence="3">
    <location>
        <begin position="1"/>
        <end position="27"/>
    </location>
</feature>